<dbReference type="InterPro" id="IPR013732">
    <property type="entry name" value="PAD_N"/>
</dbReference>
<comment type="similarity">
    <text evidence="3">Belongs to the protein arginine deiminase family.</text>
</comment>
<comment type="catalytic activity">
    <reaction evidence="8">
        <text>L-arginyl-[protein] + H2O = L-citrullyl-[protein] + NH4(+)</text>
        <dbReference type="Rhea" id="RHEA:18089"/>
        <dbReference type="Rhea" id="RHEA-COMP:10532"/>
        <dbReference type="Rhea" id="RHEA-COMP:10588"/>
        <dbReference type="ChEBI" id="CHEBI:15377"/>
        <dbReference type="ChEBI" id="CHEBI:28938"/>
        <dbReference type="ChEBI" id="CHEBI:29965"/>
        <dbReference type="ChEBI" id="CHEBI:83397"/>
        <dbReference type="EC" id="3.5.3.15"/>
    </reaction>
</comment>
<dbReference type="InterPro" id="IPR008972">
    <property type="entry name" value="Cupredoxin"/>
</dbReference>
<comment type="function">
    <text evidence="9">Catalyzes the deimination of arginine residues of proteins.</text>
</comment>
<evidence type="ECO:0000256" key="11">
    <source>
        <dbReference type="ARBA" id="ARBA00078781"/>
    </source>
</evidence>
<proteinExistence type="inferred from homology"/>
<feature type="domain" description="Protein-arginine deiminase (PAD) N-terminal" evidence="14">
    <location>
        <begin position="80"/>
        <end position="164"/>
    </location>
</feature>
<dbReference type="FunFam" id="3.75.10.10:FF:000003">
    <property type="entry name" value="Protein-arginine deiminase type-2"/>
    <property type="match status" value="1"/>
</dbReference>
<evidence type="ECO:0000256" key="2">
    <source>
        <dbReference type="ARBA" id="ARBA00004496"/>
    </source>
</evidence>
<dbReference type="FunFam" id="2.60.40.1860:FF:000002">
    <property type="entry name" value="Peptidyl arginine deiminase 3"/>
    <property type="match status" value="1"/>
</dbReference>
<dbReference type="InterPro" id="IPR036556">
    <property type="entry name" value="PAD_central_sf"/>
</dbReference>
<comment type="cofactor">
    <cofactor evidence="1">
        <name>Ca(2+)</name>
        <dbReference type="ChEBI" id="CHEBI:29108"/>
    </cofactor>
</comment>
<evidence type="ECO:0000256" key="5">
    <source>
        <dbReference type="ARBA" id="ARBA00022490"/>
    </source>
</evidence>
<dbReference type="SUPFAM" id="SSF49503">
    <property type="entry name" value="Cupredoxins"/>
    <property type="match status" value="2"/>
</dbReference>
<dbReference type="Pfam" id="PF08527">
    <property type="entry name" value="PAD_M"/>
    <property type="match status" value="2"/>
</dbReference>
<dbReference type="InterPro" id="IPR004303">
    <property type="entry name" value="PAD"/>
</dbReference>
<dbReference type="Proteomes" id="UP001488838">
    <property type="component" value="Unassembled WGS sequence"/>
</dbReference>
<evidence type="ECO:0000256" key="6">
    <source>
        <dbReference type="ARBA" id="ARBA00022801"/>
    </source>
</evidence>
<evidence type="ECO:0000256" key="8">
    <source>
        <dbReference type="ARBA" id="ARBA00048487"/>
    </source>
</evidence>
<dbReference type="GO" id="GO:0004668">
    <property type="term" value="F:protein-arginine deiminase activity"/>
    <property type="evidence" value="ECO:0007669"/>
    <property type="project" value="UniProtKB-EC"/>
</dbReference>
<evidence type="ECO:0000256" key="7">
    <source>
        <dbReference type="ARBA" id="ARBA00022837"/>
    </source>
</evidence>
<evidence type="ECO:0000256" key="3">
    <source>
        <dbReference type="ARBA" id="ARBA00008166"/>
    </source>
</evidence>
<keyword evidence="5" id="KW-0963">Cytoplasm</keyword>
<dbReference type="Gene3D" id="2.60.40.1860">
    <property type="entry name" value="Protein-arginine deiminase, N-terminal domain"/>
    <property type="match status" value="2"/>
</dbReference>
<dbReference type="Gene3D" id="3.75.10.10">
    <property type="entry name" value="L-arginine/glycine Amidinotransferase, Chain A"/>
    <property type="match status" value="2"/>
</dbReference>
<dbReference type="SUPFAM" id="SSF110083">
    <property type="entry name" value="Peptidylarginine deiminase Pad4, middle domain"/>
    <property type="match status" value="2"/>
</dbReference>
<dbReference type="SUPFAM" id="SSF55909">
    <property type="entry name" value="Pentein"/>
    <property type="match status" value="2"/>
</dbReference>
<protein>
    <recommendedName>
        <fullName evidence="10">Protein-arginine deiminase type-3</fullName>
        <ecNumber evidence="4">3.5.3.15</ecNumber>
    </recommendedName>
    <alternativeName>
        <fullName evidence="12">Peptidylarginine deiminase III</fullName>
    </alternativeName>
    <alternativeName>
        <fullName evidence="11">Protein-arginine deiminase type III</fullName>
    </alternativeName>
</protein>
<evidence type="ECO:0000313" key="17">
    <source>
        <dbReference type="Proteomes" id="UP001488838"/>
    </source>
</evidence>
<evidence type="ECO:0000256" key="10">
    <source>
        <dbReference type="ARBA" id="ARBA00070656"/>
    </source>
</evidence>
<evidence type="ECO:0000256" key="12">
    <source>
        <dbReference type="ARBA" id="ARBA00082778"/>
    </source>
</evidence>
<comment type="caution">
    <text evidence="16">The sequence shown here is derived from an EMBL/GenBank/DDBJ whole genome shotgun (WGS) entry which is preliminary data.</text>
</comment>
<dbReference type="FunFam" id="2.60.40.1700:FF:000001">
    <property type="entry name" value="Protein-arginine deiminase type-2"/>
    <property type="match status" value="2"/>
</dbReference>
<evidence type="ECO:0000256" key="4">
    <source>
        <dbReference type="ARBA" id="ARBA00012200"/>
    </source>
</evidence>
<dbReference type="GO" id="GO:0005509">
    <property type="term" value="F:calcium ion binding"/>
    <property type="evidence" value="ECO:0007669"/>
    <property type="project" value="InterPro"/>
</dbReference>
<keyword evidence="6" id="KW-0378">Hydrolase</keyword>
<feature type="domain" description="Protein-arginine deiminase (PAD) central" evidence="15">
    <location>
        <begin position="796"/>
        <end position="952"/>
    </location>
</feature>
<reference evidence="16 17" key="1">
    <citation type="journal article" date="2023" name="bioRxiv">
        <title>Conserved and derived expression patterns and positive selection on dental genes reveal complex evolutionary context of ever-growing rodent molars.</title>
        <authorList>
            <person name="Calamari Z.T."/>
            <person name="Song A."/>
            <person name="Cohen E."/>
            <person name="Akter M."/>
            <person name="Roy R.D."/>
            <person name="Hallikas O."/>
            <person name="Christensen M.M."/>
            <person name="Li P."/>
            <person name="Marangoni P."/>
            <person name="Jernvall J."/>
            <person name="Klein O.D."/>
        </authorList>
    </citation>
    <scope>NUCLEOTIDE SEQUENCE [LARGE SCALE GENOMIC DNA]</scope>
    <source>
        <strain evidence="16">V071</strain>
    </source>
</reference>
<name>A0AAW0HD11_MYOGA</name>
<evidence type="ECO:0000259" key="13">
    <source>
        <dbReference type="Pfam" id="PF03068"/>
    </source>
</evidence>
<evidence type="ECO:0000259" key="15">
    <source>
        <dbReference type="Pfam" id="PF08527"/>
    </source>
</evidence>
<accession>A0AAW0HD11</accession>
<dbReference type="GO" id="GO:0005634">
    <property type="term" value="C:nucleus"/>
    <property type="evidence" value="ECO:0007669"/>
    <property type="project" value="TreeGrafter"/>
</dbReference>
<dbReference type="PANTHER" id="PTHR10837:SF21">
    <property type="entry name" value="PROTEIN-ARGININE DEIMINASE TYPE-3"/>
    <property type="match status" value="1"/>
</dbReference>
<feature type="domain" description="Protein-arginine deiminase C-terminal" evidence="13">
    <location>
        <begin position="287"/>
        <end position="686"/>
    </location>
</feature>
<evidence type="ECO:0000259" key="14">
    <source>
        <dbReference type="Pfam" id="PF08526"/>
    </source>
</evidence>
<evidence type="ECO:0000313" key="16">
    <source>
        <dbReference type="EMBL" id="KAK7799350.1"/>
    </source>
</evidence>
<dbReference type="InterPro" id="IPR013530">
    <property type="entry name" value="PAD_C"/>
</dbReference>
<sequence length="1343" mass="149383">MAIIMGIRLQEGMATAVVDGTLNQMLVTPGRSGGDGTCAVSMVMGMQREGGSDRGSGASSVDQGASVSGLVFSDFISYEALSDVPKGANTFGVSGSSEVKIYMVYDPARVAEPTGRAHWPLDANVDVVVVADKVSKDLNDLKVKVSYFESPEARALGHSVLYLTGVDVSLDADTGRTGKVKKGSGDKDMSPMVLSCGGPDELFESHKLVLKVSLSDSRRLRVFCARGGTSLSNYKQVLGPHHEVYEVERHPGESDIQFYVEGLIFPDTNFSGLISLSVSLALSEVSLFTDSVTFRVAPWIMTPNTQPPLELYVCSVTDAHGRNDKFLEDMAHLALKASCKLVVCPRVDNNNDRWIQDEMEFGYIEAPHKSFPVVFDSPRNRGLRDYALKKILGPDFGYVTREIQHAGASGLDSFGNLDVSPPVKVGNKEYPLGRILIGGNFPKSSGRRMARVVRDFLQAQQVQAPVELYSDWLSVGHVDEFLSFVPTSDQKGFRLLLASPTACLQLFQELKEKGYGEAAQFDAAAGTTLLVSSLFSSTILLVLALLACIVLLQACLKHKTKRSINDILADRHLRRDSAHVQECIDWNRDVLKRELGLSESDIVDIPQLFFLKGAYAEAFFPDMVNMVVLGKYLGIPKPFGPLINGRCCLEEKVRALLEPLGLHCIFIDDFLSYHQLLGEIHCGTNRIVRVSLEHPTSAVCVAGVETIVDIYGSVPEGTSMFEVYGTPGVDIYVSPSMTRSRERAETRRWCFNEGLEIIVVMNSPSNHLNDSHVQIAYHSSREQLPLAYAVLYLTYITLDCDMNCEGRQDRSFVDKRQWVWGPDGYGAILLVNCDRDNVGCNAQDNCDQHVSCLQDLEDMSIMVLRTQGPEALFDDHKLILHTSACDAERSRVFHVCGPEDSCESYRCVLGPDRVSYEVPRLNGDEERFFVEGLSFPDAGFPGLISFHVTLLDDSNEDFSETPIFTDTVVFRVAPWIMTPSTLPPLEVYVCRVRNNTCFVEAVEELARKAGCKLTICPQAENRNDRWIQDEMELGYVQAPHKTLPVVFDSPRNGELQGFPYKRILGLDFGYVTREPRDNSVSGLDSFGNLEVSPPVVANGKEYPLGRILIGGNLPGSRGRRVTQVVRNFLHAQKVQPLVELFVDWLAVGHVDEFLSFVPAPDRKGFRLLLASPAACFRLFQEKQKWGHGRSLLFEGVIGDRRVKTISINQVLSNQNLINFNKFAQSCIDWNREVLKRELGLSDCDIIDIPQLFKTERRKAVAFFPDLVNMLVLGKHLGIPKPFGPIINGRCCLEEKVRSLLEPLGLHCTFIDDFTPYHMLHGEVHCGTNVRREPFAFKWWHMIP</sequence>
<dbReference type="Pfam" id="PF03068">
    <property type="entry name" value="PAD"/>
    <property type="match status" value="2"/>
</dbReference>
<comment type="subcellular location">
    <subcellularLocation>
        <location evidence="2">Cytoplasm</location>
    </subcellularLocation>
</comment>
<evidence type="ECO:0000256" key="9">
    <source>
        <dbReference type="ARBA" id="ARBA00057234"/>
    </source>
</evidence>
<dbReference type="EMBL" id="JBBHLL010000623">
    <property type="protein sequence ID" value="KAK7799350.1"/>
    <property type="molecule type" value="Genomic_DNA"/>
</dbReference>
<gene>
    <name evidence="16" type="ORF">U0070_025924</name>
</gene>
<dbReference type="GO" id="GO:0005737">
    <property type="term" value="C:cytoplasm"/>
    <property type="evidence" value="ECO:0007669"/>
    <property type="project" value="UniProtKB-SubCell"/>
</dbReference>
<evidence type="ECO:0000256" key="1">
    <source>
        <dbReference type="ARBA" id="ARBA00001913"/>
    </source>
</evidence>
<dbReference type="EC" id="3.5.3.15" evidence="4"/>
<dbReference type="CDD" id="cd04214">
    <property type="entry name" value="PAD_N"/>
    <property type="match status" value="1"/>
</dbReference>
<dbReference type="Gene3D" id="2.60.40.1700">
    <property type="entry name" value="Protein-arginine deiminase, central domain"/>
    <property type="match status" value="2"/>
</dbReference>
<feature type="domain" description="Protein-arginine deiminase C-terminal" evidence="13">
    <location>
        <begin position="963"/>
        <end position="1340"/>
    </location>
</feature>
<feature type="domain" description="Protein-arginine deiminase (PAD) central" evidence="15">
    <location>
        <begin position="187"/>
        <end position="280"/>
    </location>
</feature>
<dbReference type="InterPro" id="IPR013733">
    <property type="entry name" value="Prot_Arg_deaminase_cen_dom"/>
</dbReference>
<dbReference type="PANTHER" id="PTHR10837">
    <property type="entry name" value="PEPTIDYLARGININE DEIMINASE"/>
    <property type="match status" value="1"/>
</dbReference>
<organism evidence="16 17">
    <name type="scientific">Myodes glareolus</name>
    <name type="common">Bank vole</name>
    <name type="synonym">Clethrionomys glareolus</name>
    <dbReference type="NCBI Taxonomy" id="447135"/>
    <lineage>
        <taxon>Eukaryota</taxon>
        <taxon>Metazoa</taxon>
        <taxon>Chordata</taxon>
        <taxon>Craniata</taxon>
        <taxon>Vertebrata</taxon>
        <taxon>Euteleostomi</taxon>
        <taxon>Mammalia</taxon>
        <taxon>Eutheria</taxon>
        <taxon>Euarchontoglires</taxon>
        <taxon>Glires</taxon>
        <taxon>Rodentia</taxon>
        <taxon>Myomorpha</taxon>
        <taxon>Muroidea</taxon>
        <taxon>Cricetidae</taxon>
        <taxon>Arvicolinae</taxon>
        <taxon>Myodes</taxon>
    </lineage>
</organism>
<dbReference type="Pfam" id="PF08526">
    <property type="entry name" value="PAD_N"/>
    <property type="match status" value="1"/>
</dbReference>
<dbReference type="InterPro" id="IPR038685">
    <property type="entry name" value="PAD_N_sf"/>
</dbReference>
<keyword evidence="17" id="KW-1185">Reference proteome</keyword>
<keyword evidence="7" id="KW-0106">Calcium</keyword>